<evidence type="ECO:0000259" key="1">
    <source>
        <dbReference type="Pfam" id="PF01872"/>
    </source>
</evidence>
<evidence type="ECO:0000313" key="2">
    <source>
        <dbReference type="EMBL" id="MCF2499012.1"/>
    </source>
</evidence>
<comment type="caution">
    <text evidence="2">The sequence shown here is derived from an EMBL/GenBank/DDBJ whole genome shotgun (WGS) entry which is preliminary data.</text>
</comment>
<accession>A0A9X1TUG7</accession>
<feature type="domain" description="Bacterial bifunctional deaminase-reductase C-terminal" evidence="1">
    <location>
        <begin position="2"/>
        <end position="174"/>
    </location>
</feature>
<dbReference type="InterPro" id="IPR024072">
    <property type="entry name" value="DHFR-like_dom_sf"/>
</dbReference>
<dbReference type="EMBL" id="JAKFFV010000007">
    <property type="protein sequence ID" value="MCF2499012.1"/>
    <property type="molecule type" value="Genomic_DNA"/>
</dbReference>
<dbReference type="SUPFAM" id="SSF53597">
    <property type="entry name" value="Dihydrofolate reductase-like"/>
    <property type="match status" value="1"/>
</dbReference>
<dbReference type="Proteomes" id="UP001139411">
    <property type="component" value="Unassembled WGS sequence"/>
</dbReference>
<name>A0A9X1TUG7_9BACT</name>
<dbReference type="AlphaFoldDB" id="A0A9X1TUG7"/>
<dbReference type="GO" id="GO:0008703">
    <property type="term" value="F:5-amino-6-(5-phosphoribosylamino)uracil reductase activity"/>
    <property type="evidence" value="ECO:0007669"/>
    <property type="project" value="InterPro"/>
</dbReference>
<dbReference type="GO" id="GO:0009231">
    <property type="term" value="P:riboflavin biosynthetic process"/>
    <property type="evidence" value="ECO:0007669"/>
    <property type="project" value="InterPro"/>
</dbReference>
<evidence type="ECO:0000313" key="3">
    <source>
        <dbReference type="Proteomes" id="UP001139411"/>
    </source>
</evidence>
<protein>
    <submittedName>
        <fullName evidence="2">Dihydrofolate reductase family protein</fullName>
    </submittedName>
</protein>
<dbReference type="RefSeq" id="WP_235177941.1">
    <property type="nucleotide sequence ID" value="NZ_JAKFFV010000007.1"/>
</dbReference>
<organism evidence="2 3">
    <name type="scientific">Dyadobacter chenhuakuii</name>
    <dbReference type="NCBI Taxonomy" id="2909339"/>
    <lineage>
        <taxon>Bacteria</taxon>
        <taxon>Pseudomonadati</taxon>
        <taxon>Bacteroidota</taxon>
        <taxon>Cytophagia</taxon>
        <taxon>Cytophagales</taxon>
        <taxon>Spirosomataceae</taxon>
        <taxon>Dyadobacter</taxon>
    </lineage>
</organism>
<dbReference type="Pfam" id="PF01872">
    <property type="entry name" value="RibD_C"/>
    <property type="match status" value="1"/>
</dbReference>
<gene>
    <name evidence="2" type="ORF">L0661_11890</name>
</gene>
<dbReference type="Gene3D" id="3.40.430.10">
    <property type="entry name" value="Dihydrofolate Reductase, subunit A"/>
    <property type="match status" value="1"/>
</dbReference>
<proteinExistence type="predicted"/>
<sequence>MRKIIAAINMTLDGFCDHTAVSPDEAVHDHYGELLKSAGVALYGRKTYLLMEFWKDLAEHPSGEKSMDDFAVQMDAIPKVVFSRTLQHVDWKSAKVAARDLETEALALREEDGRDILVGSRSLIIGLLNLGLVDEFHLMVHPVVARKGLPVFEELADGVILKLTKTQTFVSGAILLYYAPSKES</sequence>
<dbReference type="InterPro" id="IPR002734">
    <property type="entry name" value="RibDG_C"/>
</dbReference>
<reference evidence="2" key="1">
    <citation type="submission" date="2022-01" db="EMBL/GenBank/DDBJ databases">
        <title>Novel species in genus Dyadobacter.</title>
        <authorList>
            <person name="Ma C."/>
        </authorList>
    </citation>
    <scope>NUCLEOTIDE SEQUENCE</scope>
    <source>
        <strain evidence="2">CY357</strain>
    </source>
</reference>